<dbReference type="Gene3D" id="3.20.20.70">
    <property type="entry name" value="Aldolase class I"/>
    <property type="match status" value="1"/>
</dbReference>
<sequence length="305" mass="33095">MDSGKVIVTCALTGGMTVPAQSPAIPVTVAQIIEEGVAAAEAGAAVLHIHVREESTGRPVQDVELFTRVVEGLRERTDAVLQPTTGGGRGMTITERAAVVPHLKPEMATFNAGSFNFGLYPVARRDLDFQDWEREYLEGTRDYVFRNTFSDMEYLAGLMKEARTRPEIEIYDVGQLYNIRRLVADGVLEAPFNLQFVLGVLGANAVEADQLVHMVRTAERLFGVGGFTWSAAGIGYPGQYQVAALALVMGGNLRVGLEDNLRVRRGEQAKSNADLVTKVVELAGLFDRTPATPAEAREFLGLRGA</sequence>
<dbReference type="EMBL" id="JBHTMB010000222">
    <property type="protein sequence ID" value="MFD1236398.1"/>
    <property type="molecule type" value="Genomic_DNA"/>
</dbReference>
<reference evidence="6" key="1">
    <citation type="journal article" date="2019" name="Int. J. Syst. Evol. Microbiol.">
        <title>The Global Catalogue of Microorganisms (GCM) 10K type strain sequencing project: providing services to taxonomists for standard genome sequencing and annotation.</title>
        <authorList>
            <consortium name="The Broad Institute Genomics Platform"/>
            <consortium name="The Broad Institute Genome Sequencing Center for Infectious Disease"/>
            <person name="Wu L."/>
            <person name="Ma J."/>
        </authorList>
    </citation>
    <scope>NUCLEOTIDE SEQUENCE [LARGE SCALE GENOMIC DNA]</scope>
    <source>
        <strain evidence="6">CCUG 49018</strain>
    </source>
</reference>
<dbReference type="Pfam" id="PF05853">
    <property type="entry name" value="BKACE"/>
    <property type="match status" value="1"/>
</dbReference>
<protein>
    <submittedName>
        <fullName evidence="5">3-keto-5-aminohexanoate cleavage protein</fullName>
    </submittedName>
</protein>
<dbReference type="PANTHER" id="PTHR37418:SF2">
    <property type="entry name" value="3-KETO-5-AMINOHEXANOATE CLEAVAGE ENZYME"/>
    <property type="match status" value="1"/>
</dbReference>
<accession>A0ABW3VP08</accession>
<dbReference type="InterPro" id="IPR013785">
    <property type="entry name" value="Aldolase_TIM"/>
</dbReference>
<evidence type="ECO:0000256" key="2">
    <source>
        <dbReference type="ARBA" id="ARBA00022679"/>
    </source>
</evidence>
<evidence type="ECO:0000313" key="6">
    <source>
        <dbReference type="Proteomes" id="UP001597182"/>
    </source>
</evidence>
<evidence type="ECO:0000313" key="5">
    <source>
        <dbReference type="EMBL" id="MFD1236398.1"/>
    </source>
</evidence>
<dbReference type="Proteomes" id="UP001597182">
    <property type="component" value="Unassembled WGS sequence"/>
</dbReference>
<keyword evidence="2" id="KW-0808">Transferase</keyword>
<dbReference type="RefSeq" id="WP_013674624.1">
    <property type="nucleotide sequence ID" value="NZ_BAABKS010000005.1"/>
</dbReference>
<evidence type="ECO:0000256" key="1">
    <source>
        <dbReference type="ARBA" id="ARBA00001947"/>
    </source>
</evidence>
<keyword evidence="6" id="KW-1185">Reference proteome</keyword>
<gene>
    <name evidence="5" type="ORF">ACFQ34_24175</name>
</gene>
<name>A0ABW3VP08_9PSEU</name>
<keyword evidence="4" id="KW-0862">Zinc</keyword>
<dbReference type="PANTHER" id="PTHR37418">
    <property type="entry name" value="3-KETO-5-AMINOHEXANOATE CLEAVAGE ENZYME-RELATED"/>
    <property type="match status" value="1"/>
</dbReference>
<dbReference type="InterPro" id="IPR008567">
    <property type="entry name" value="BKACE"/>
</dbReference>
<evidence type="ECO:0000256" key="3">
    <source>
        <dbReference type="ARBA" id="ARBA00022723"/>
    </source>
</evidence>
<evidence type="ECO:0000256" key="4">
    <source>
        <dbReference type="ARBA" id="ARBA00022833"/>
    </source>
</evidence>
<comment type="cofactor">
    <cofactor evidence="1">
        <name>Zn(2+)</name>
        <dbReference type="ChEBI" id="CHEBI:29105"/>
    </cofactor>
</comment>
<keyword evidence="3" id="KW-0479">Metal-binding</keyword>
<comment type="caution">
    <text evidence="5">The sequence shown here is derived from an EMBL/GenBank/DDBJ whole genome shotgun (WGS) entry which is preliminary data.</text>
</comment>
<organism evidence="5 6">
    <name type="scientific">Pseudonocardia benzenivorans</name>
    <dbReference type="NCBI Taxonomy" id="228005"/>
    <lineage>
        <taxon>Bacteria</taxon>
        <taxon>Bacillati</taxon>
        <taxon>Actinomycetota</taxon>
        <taxon>Actinomycetes</taxon>
        <taxon>Pseudonocardiales</taxon>
        <taxon>Pseudonocardiaceae</taxon>
        <taxon>Pseudonocardia</taxon>
    </lineage>
</organism>
<proteinExistence type="predicted"/>